<dbReference type="InParanoid" id="A0A1C7MYB0"/>
<dbReference type="AlphaFoldDB" id="A0A1C7MYB0"/>
<dbReference type="OrthoDB" id="10455607at2759"/>
<dbReference type="EMBL" id="LUGH01001054">
    <property type="protein sequence ID" value="OBZ81793.1"/>
    <property type="molecule type" value="Genomic_DNA"/>
</dbReference>
<organism evidence="1 2">
    <name type="scientific">Choanephora cucurbitarum</name>
    <dbReference type="NCBI Taxonomy" id="101091"/>
    <lineage>
        <taxon>Eukaryota</taxon>
        <taxon>Fungi</taxon>
        <taxon>Fungi incertae sedis</taxon>
        <taxon>Mucoromycota</taxon>
        <taxon>Mucoromycotina</taxon>
        <taxon>Mucoromycetes</taxon>
        <taxon>Mucorales</taxon>
        <taxon>Mucorineae</taxon>
        <taxon>Choanephoraceae</taxon>
        <taxon>Choanephoroideae</taxon>
        <taxon>Choanephora</taxon>
    </lineage>
</organism>
<accession>A0A1C7MYB0</accession>
<sequence length="151" mass="17268">MLLSQTSNFISDFQAIMLMTMSCFRTNTFAIYNGQLTLDRSNGFQIQSISANDFQLQDPLISSASPYSSDFLASNYAEDIPNLFTNRHIHFLKSGSYGVCGLQAQTKTRYPLRTLLMDTVSNLVNQFMQPKYTLHMACIDQFHHQFISHME</sequence>
<comment type="caution">
    <text evidence="1">The sequence shown here is derived from an EMBL/GenBank/DDBJ whole genome shotgun (WGS) entry which is preliminary data.</text>
</comment>
<keyword evidence="2" id="KW-1185">Reference proteome</keyword>
<gene>
    <name evidence="1" type="ORF">A0J61_10158</name>
</gene>
<protein>
    <submittedName>
        <fullName evidence="1">Uncharacterized protein</fullName>
    </submittedName>
</protein>
<dbReference type="Proteomes" id="UP000093000">
    <property type="component" value="Unassembled WGS sequence"/>
</dbReference>
<reference evidence="1 2" key="1">
    <citation type="submission" date="2016-03" db="EMBL/GenBank/DDBJ databases">
        <title>Choanephora cucurbitarum.</title>
        <authorList>
            <person name="Min B."/>
            <person name="Park H."/>
            <person name="Park J.-H."/>
            <person name="Shin H.-D."/>
            <person name="Choi I.-G."/>
        </authorList>
    </citation>
    <scope>NUCLEOTIDE SEQUENCE [LARGE SCALE GENOMIC DNA]</scope>
    <source>
        <strain evidence="1 2">KUS-F28377</strain>
    </source>
</reference>
<name>A0A1C7MYB0_9FUNG</name>
<evidence type="ECO:0000313" key="2">
    <source>
        <dbReference type="Proteomes" id="UP000093000"/>
    </source>
</evidence>
<proteinExistence type="predicted"/>
<evidence type="ECO:0000313" key="1">
    <source>
        <dbReference type="EMBL" id="OBZ81793.1"/>
    </source>
</evidence>